<dbReference type="SUPFAM" id="SSF47413">
    <property type="entry name" value="lambda repressor-like DNA-binding domains"/>
    <property type="match status" value="1"/>
</dbReference>
<dbReference type="PANTHER" id="PTHR46797:SF19">
    <property type="entry name" value="BLL2473 PROTEIN"/>
    <property type="match status" value="1"/>
</dbReference>
<organism evidence="3 4">
    <name type="scientific">Phocaeicola coprocola</name>
    <dbReference type="NCBI Taxonomy" id="310298"/>
    <lineage>
        <taxon>Bacteria</taxon>
        <taxon>Pseudomonadati</taxon>
        <taxon>Bacteroidota</taxon>
        <taxon>Bacteroidia</taxon>
        <taxon>Bacteroidales</taxon>
        <taxon>Bacteroidaceae</taxon>
        <taxon>Phocaeicola</taxon>
    </lineage>
</organism>
<evidence type="ECO:0000256" key="1">
    <source>
        <dbReference type="ARBA" id="ARBA00023125"/>
    </source>
</evidence>
<dbReference type="Gene3D" id="1.10.260.40">
    <property type="entry name" value="lambda repressor-like DNA-binding domains"/>
    <property type="match status" value="1"/>
</dbReference>
<evidence type="ECO:0000313" key="4">
    <source>
        <dbReference type="Proteomes" id="UP000285864"/>
    </source>
</evidence>
<dbReference type="Pfam" id="PF07883">
    <property type="entry name" value="Cupin_2"/>
    <property type="match status" value="1"/>
</dbReference>
<reference evidence="3 4" key="1">
    <citation type="submission" date="2018-08" db="EMBL/GenBank/DDBJ databases">
        <title>A genome reference for cultivated species of the human gut microbiota.</title>
        <authorList>
            <person name="Zou Y."/>
            <person name="Xue W."/>
            <person name="Luo G."/>
        </authorList>
    </citation>
    <scope>NUCLEOTIDE SEQUENCE [LARGE SCALE GENOMIC DNA]</scope>
    <source>
        <strain evidence="3 4">AF24-2</strain>
    </source>
</reference>
<gene>
    <name evidence="3" type="ORF">DWY20_05045</name>
</gene>
<dbReference type="GO" id="GO:0003677">
    <property type="term" value="F:DNA binding"/>
    <property type="evidence" value="ECO:0007669"/>
    <property type="project" value="UniProtKB-KW"/>
</dbReference>
<dbReference type="GO" id="GO:0005829">
    <property type="term" value="C:cytosol"/>
    <property type="evidence" value="ECO:0007669"/>
    <property type="project" value="TreeGrafter"/>
</dbReference>
<dbReference type="CDD" id="cd00093">
    <property type="entry name" value="HTH_XRE"/>
    <property type="match status" value="1"/>
</dbReference>
<sequence>MDEQIKQIAERLKGLRDALDLSVEEVAADCNFTVEEYQAIESGECDFSVSVLQRIARKYGITLDELMFGEEPKMKSYFLTRRGTGVSVERTKAYKYQSLASGFKGRKADPFIVTVGPKPENTPVYFNTHEGQEFNLVIEGRMLLNINGKELILNPGDSLYFDSSKPHGMLALDGKTVKFLAVVMQ</sequence>
<name>A0A412GTS9_9BACT</name>
<dbReference type="Gene3D" id="2.60.120.10">
    <property type="entry name" value="Jelly Rolls"/>
    <property type="match status" value="1"/>
</dbReference>
<dbReference type="InterPro" id="IPR011051">
    <property type="entry name" value="RmlC_Cupin_sf"/>
</dbReference>
<dbReference type="RefSeq" id="WP_007571103.1">
    <property type="nucleotide sequence ID" value="NZ_CABKNL010000012.1"/>
</dbReference>
<dbReference type="PANTHER" id="PTHR46797">
    <property type="entry name" value="HTH-TYPE TRANSCRIPTIONAL REGULATOR"/>
    <property type="match status" value="1"/>
</dbReference>
<dbReference type="GO" id="GO:0003700">
    <property type="term" value="F:DNA-binding transcription factor activity"/>
    <property type="evidence" value="ECO:0007669"/>
    <property type="project" value="TreeGrafter"/>
</dbReference>
<dbReference type="InterPro" id="IPR014710">
    <property type="entry name" value="RmlC-like_jellyroll"/>
</dbReference>
<accession>A0A412GTS9</accession>
<dbReference type="SMART" id="SM00530">
    <property type="entry name" value="HTH_XRE"/>
    <property type="match status" value="1"/>
</dbReference>
<dbReference type="Proteomes" id="UP000285864">
    <property type="component" value="Unassembled WGS sequence"/>
</dbReference>
<comment type="caution">
    <text evidence="3">The sequence shown here is derived from an EMBL/GenBank/DDBJ whole genome shotgun (WGS) entry which is preliminary data.</text>
</comment>
<feature type="domain" description="HTH cro/C1-type" evidence="2">
    <location>
        <begin position="12"/>
        <end position="66"/>
    </location>
</feature>
<dbReference type="CDD" id="cd02209">
    <property type="entry name" value="cupin_XRE_C"/>
    <property type="match status" value="1"/>
</dbReference>
<evidence type="ECO:0000313" key="3">
    <source>
        <dbReference type="EMBL" id="RGR98179.1"/>
    </source>
</evidence>
<dbReference type="InterPro" id="IPR010982">
    <property type="entry name" value="Lambda_DNA-bd_dom_sf"/>
</dbReference>
<keyword evidence="4" id="KW-1185">Reference proteome</keyword>
<dbReference type="SUPFAM" id="SSF51182">
    <property type="entry name" value="RmlC-like cupins"/>
    <property type="match status" value="1"/>
</dbReference>
<protein>
    <submittedName>
        <fullName evidence="3">Cupin domain-containing protein</fullName>
    </submittedName>
</protein>
<dbReference type="InterPro" id="IPR001387">
    <property type="entry name" value="Cro/C1-type_HTH"/>
</dbReference>
<evidence type="ECO:0000259" key="2">
    <source>
        <dbReference type="PROSITE" id="PS50943"/>
    </source>
</evidence>
<dbReference type="AlphaFoldDB" id="A0A412GTS9"/>
<dbReference type="InterPro" id="IPR013096">
    <property type="entry name" value="Cupin_2"/>
</dbReference>
<dbReference type="InterPro" id="IPR050807">
    <property type="entry name" value="TransReg_Diox_bact_type"/>
</dbReference>
<dbReference type="PROSITE" id="PS50943">
    <property type="entry name" value="HTH_CROC1"/>
    <property type="match status" value="1"/>
</dbReference>
<proteinExistence type="predicted"/>
<dbReference type="EMBL" id="QRUU01000014">
    <property type="protein sequence ID" value="RGR98179.1"/>
    <property type="molecule type" value="Genomic_DNA"/>
</dbReference>
<dbReference type="Pfam" id="PF13560">
    <property type="entry name" value="HTH_31"/>
    <property type="match status" value="1"/>
</dbReference>
<keyword evidence="1" id="KW-0238">DNA-binding</keyword>